<evidence type="ECO:0008006" key="4">
    <source>
        <dbReference type="Google" id="ProtNLM"/>
    </source>
</evidence>
<comment type="caution">
    <text evidence="2">The sequence shown here is derived from an EMBL/GenBank/DDBJ whole genome shotgun (WGS) entry which is preliminary data.</text>
</comment>
<gene>
    <name evidence="2" type="ORF">MNOR_LOCUS26538</name>
</gene>
<name>A0AAV2RP44_MEGNR</name>
<evidence type="ECO:0000256" key="1">
    <source>
        <dbReference type="SAM" id="Coils"/>
    </source>
</evidence>
<keyword evidence="1" id="KW-0175">Coiled coil</keyword>
<evidence type="ECO:0000313" key="3">
    <source>
        <dbReference type="Proteomes" id="UP001497623"/>
    </source>
</evidence>
<organism evidence="2 3">
    <name type="scientific">Meganyctiphanes norvegica</name>
    <name type="common">Northern krill</name>
    <name type="synonym">Thysanopoda norvegica</name>
    <dbReference type="NCBI Taxonomy" id="48144"/>
    <lineage>
        <taxon>Eukaryota</taxon>
        <taxon>Metazoa</taxon>
        <taxon>Ecdysozoa</taxon>
        <taxon>Arthropoda</taxon>
        <taxon>Crustacea</taxon>
        <taxon>Multicrustacea</taxon>
        <taxon>Malacostraca</taxon>
        <taxon>Eumalacostraca</taxon>
        <taxon>Eucarida</taxon>
        <taxon>Euphausiacea</taxon>
        <taxon>Euphausiidae</taxon>
        <taxon>Meganyctiphanes</taxon>
    </lineage>
</organism>
<sequence length="174" mass="20440">MAIRTSKTQRYISHMVSEKNELLRNMQNDLQNMEYEYDILEKDFLQLQHNFSANKYFLNNNIYISEKKCLILSNKLQNEITTSAQKEKEIQNLQRQWVIANLQNSSTQKKLIEAENKLKSAVSNDCQNSKMKVAAEKARKQIDRMAKVINDLQKKLKLKDNDSKTNKELLETNP</sequence>
<dbReference type="Proteomes" id="UP001497623">
    <property type="component" value="Unassembled WGS sequence"/>
</dbReference>
<reference evidence="2 3" key="1">
    <citation type="submission" date="2024-05" db="EMBL/GenBank/DDBJ databases">
        <authorList>
            <person name="Wallberg A."/>
        </authorList>
    </citation>
    <scope>NUCLEOTIDE SEQUENCE [LARGE SCALE GENOMIC DNA]</scope>
</reference>
<dbReference type="EMBL" id="CAXKWB010026639">
    <property type="protein sequence ID" value="CAL4130431.1"/>
    <property type="molecule type" value="Genomic_DNA"/>
</dbReference>
<evidence type="ECO:0000313" key="2">
    <source>
        <dbReference type="EMBL" id="CAL4130431.1"/>
    </source>
</evidence>
<dbReference type="AlphaFoldDB" id="A0AAV2RP44"/>
<accession>A0AAV2RP44</accession>
<protein>
    <recommendedName>
        <fullName evidence="4">Cilia- and flagella-associated protein 157</fullName>
    </recommendedName>
</protein>
<feature type="coiled-coil region" evidence="1">
    <location>
        <begin position="76"/>
        <end position="162"/>
    </location>
</feature>
<proteinExistence type="predicted"/>
<feature type="coiled-coil region" evidence="1">
    <location>
        <begin position="16"/>
        <end position="50"/>
    </location>
</feature>
<keyword evidence="3" id="KW-1185">Reference proteome</keyword>